<name>A0A420YIS3_9PEZI</name>
<gene>
    <name evidence="2" type="ORF">DL546_006583</name>
</gene>
<organism evidence="2 3">
    <name type="scientific">Coniochaeta pulveracea</name>
    <dbReference type="NCBI Taxonomy" id="177199"/>
    <lineage>
        <taxon>Eukaryota</taxon>
        <taxon>Fungi</taxon>
        <taxon>Dikarya</taxon>
        <taxon>Ascomycota</taxon>
        <taxon>Pezizomycotina</taxon>
        <taxon>Sordariomycetes</taxon>
        <taxon>Sordariomycetidae</taxon>
        <taxon>Coniochaetales</taxon>
        <taxon>Coniochaetaceae</taxon>
        <taxon>Coniochaeta</taxon>
    </lineage>
</organism>
<evidence type="ECO:0000313" key="3">
    <source>
        <dbReference type="Proteomes" id="UP000275385"/>
    </source>
</evidence>
<proteinExistence type="predicted"/>
<dbReference type="EMBL" id="QVQW01000007">
    <property type="protein sequence ID" value="RKU47783.1"/>
    <property type="molecule type" value="Genomic_DNA"/>
</dbReference>
<dbReference type="STRING" id="177199.A0A420YIS3"/>
<comment type="caution">
    <text evidence="2">The sequence shown here is derived from an EMBL/GenBank/DDBJ whole genome shotgun (WGS) entry which is preliminary data.</text>
</comment>
<accession>A0A420YIS3</accession>
<protein>
    <submittedName>
        <fullName evidence="2">Uncharacterized protein</fullName>
    </submittedName>
</protein>
<dbReference type="Pfam" id="PF08613">
    <property type="entry name" value="Cyclin"/>
    <property type="match status" value="1"/>
</dbReference>
<sequence>MSDDSAPAPQDAFSYEAVVSSDESRTPPHAPPAVTSPNTAAALERTKPDALPGSDDEEIFRIKPEDVLELLSATIEALVRATGDIPPTPPPCSPTIPHMRGMQAEKENIVRRNSEKNLALLAANAAAAGGRITPRGTPRGTPGSRPKASPLAAPQQSVAPDGYPETQTIDGVQLKKEKTPDGLSVAGTTSLPERPQVKEPYIIHGADAQPINAQYAAMSRKFYSKKPPPISITAYLARIHRFCPMSVAVYLATALYIQRMAVIDRTIAVTDRNVHRLLLAGLRVANKALEDREWTWALSRMSKVGGVSEAELTRYEIGFCFLTNFELVPSPQDLNEQWLALKAGPQHWAGLPPGVEHMTFTIDPTPKRKREPSGSSENPG</sequence>
<dbReference type="OrthoDB" id="5304883at2759"/>
<dbReference type="GO" id="GO:0019901">
    <property type="term" value="F:protein kinase binding"/>
    <property type="evidence" value="ECO:0007669"/>
    <property type="project" value="InterPro"/>
</dbReference>
<dbReference type="AlphaFoldDB" id="A0A420YIS3"/>
<keyword evidence="3" id="KW-1185">Reference proteome</keyword>
<dbReference type="Proteomes" id="UP000275385">
    <property type="component" value="Unassembled WGS sequence"/>
</dbReference>
<dbReference type="CDD" id="cd20558">
    <property type="entry name" value="CYCLIN_ScPCL7-like"/>
    <property type="match status" value="1"/>
</dbReference>
<evidence type="ECO:0000256" key="1">
    <source>
        <dbReference type="SAM" id="MobiDB-lite"/>
    </source>
</evidence>
<dbReference type="PANTHER" id="PTHR15615">
    <property type="match status" value="1"/>
</dbReference>
<feature type="region of interest" description="Disordered" evidence="1">
    <location>
        <begin position="172"/>
        <end position="191"/>
    </location>
</feature>
<dbReference type="GO" id="GO:0000307">
    <property type="term" value="C:cyclin-dependent protein kinase holoenzyme complex"/>
    <property type="evidence" value="ECO:0007669"/>
    <property type="project" value="TreeGrafter"/>
</dbReference>
<reference evidence="2 3" key="1">
    <citation type="submission" date="2018-08" db="EMBL/GenBank/DDBJ databases">
        <title>Draft genome of the lignicolous fungus Coniochaeta pulveracea.</title>
        <authorList>
            <person name="Borstlap C.J."/>
            <person name="De Witt R.N."/>
            <person name="Botha A."/>
            <person name="Volschenk H."/>
        </authorList>
    </citation>
    <scope>NUCLEOTIDE SEQUENCE [LARGE SCALE GENOMIC DNA]</scope>
    <source>
        <strain evidence="2 3">CAB683</strain>
    </source>
</reference>
<dbReference type="PANTHER" id="PTHR15615:SF32">
    <property type="entry name" value="PROTEIN KINASE COMPLEX COMPONENT, PUTATIVE (AFU_ORTHOLOGUE AFUA_2G07660)-RELATED"/>
    <property type="match status" value="1"/>
</dbReference>
<feature type="region of interest" description="Disordered" evidence="1">
    <location>
        <begin position="129"/>
        <end position="166"/>
    </location>
</feature>
<dbReference type="GO" id="GO:0016538">
    <property type="term" value="F:cyclin-dependent protein serine/threonine kinase regulator activity"/>
    <property type="evidence" value="ECO:0007669"/>
    <property type="project" value="TreeGrafter"/>
</dbReference>
<dbReference type="InterPro" id="IPR013922">
    <property type="entry name" value="Cyclin_PHO80-like"/>
</dbReference>
<evidence type="ECO:0000313" key="2">
    <source>
        <dbReference type="EMBL" id="RKU47783.1"/>
    </source>
</evidence>
<feature type="region of interest" description="Disordered" evidence="1">
    <location>
        <begin position="1"/>
        <end position="57"/>
    </location>
</feature>
<dbReference type="Gene3D" id="1.10.472.10">
    <property type="entry name" value="Cyclin-like"/>
    <property type="match status" value="1"/>
</dbReference>
<feature type="compositionally biased region" description="Low complexity" evidence="1">
    <location>
        <begin position="129"/>
        <end position="146"/>
    </location>
</feature>
<dbReference type="GO" id="GO:0005634">
    <property type="term" value="C:nucleus"/>
    <property type="evidence" value="ECO:0007669"/>
    <property type="project" value="TreeGrafter"/>
</dbReference>